<dbReference type="Proteomes" id="UP000229500">
    <property type="component" value="Unassembled WGS sequence"/>
</dbReference>
<protein>
    <recommendedName>
        <fullName evidence="4">Secondary thiamine-phosphate synthase enzyme</fullName>
    </recommendedName>
</protein>
<dbReference type="InterPro" id="IPR035917">
    <property type="entry name" value="YjbQ-like_sf"/>
</dbReference>
<reference evidence="3" key="1">
    <citation type="submission" date="2017-09" db="EMBL/GenBank/DDBJ databases">
        <title>Depth-based differentiation of microbial function through sediment-hosted aquifers and enrichment of novel symbionts in the deep terrestrial subsurface.</title>
        <authorList>
            <person name="Probst A.J."/>
            <person name="Ladd B."/>
            <person name="Jarett J.K."/>
            <person name="Geller-Mcgrath D.E."/>
            <person name="Sieber C.M.K."/>
            <person name="Emerson J.B."/>
            <person name="Anantharaman K."/>
            <person name="Thomas B.C."/>
            <person name="Malmstrom R."/>
            <person name="Stieglmeier M."/>
            <person name="Klingl A."/>
            <person name="Woyke T."/>
            <person name="Ryan C.M."/>
            <person name="Banfield J.F."/>
        </authorList>
    </citation>
    <scope>NUCLEOTIDE SEQUENCE [LARGE SCALE GENOMIC DNA]</scope>
</reference>
<dbReference type="AlphaFoldDB" id="A0A2M8L673"/>
<dbReference type="PANTHER" id="PTHR30615">
    <property type="entry name" value="UNCHARACTERIZED PROTEIN YJBQ-RELATED"/>
    <property type="match status" value="1"/>
</dbReference>
<dbReference type="Gene3D" id="2.60.120.460">
    <property type="entry name" value="YjbQ-like"/>
    <property type="match status" value="1"/>
</dbReference>
<dbReference type="PANTHER" id="PTHR30615:SF8">
    <property type="entry name" value="UPF0047 PROTEIN C4A8.02C"/>
    <property type="match status" value="1"/>
</dbReference>
<organism evidence="2 3">
    <name type="scientific">Candidatus Shapirobacteria bacterium CG10_big_fil_rev_8_21_14_0_10_38_14</name>
    <dbReference type="NCBI Taxonomy" id="1974483"/>
    <lineage>
        <taxon>Bacteria</taxon>
        <taxon>Candidatus Shapironibacteriota</taxon>
    </lineage>
</organism>
<evidence type="ECO:0000256" key="1">
    <source>
        <dbReference type="ARBA" id="ARBA00005534"/>
    </source>
</evidence>
<evidence type="ECO:0000313" key="3">
    <source>
        <dbReference type="Proteomes" id="UP000229500"/>
    </source>
</evidence>
<dbReference type="EMBL" id="PFEL01000023">
    <property type="protein sequence ID" value="PJE69302.1"/>
    <property type="molecule type" value="Genomic_DNA"/>
</dbReference>
<dbReference type="InterPro" id="IPR001602">
    <property type="entry name" value="UPF0047_YjbQ-like"/>
</dbReference>
<gene>
    <name evidence="2" type="ORF">COU96_00470</name>
</gene>
<proteinExistence type="inferred from homology"/>
<sequence length="133" mass="14964">MAIIILQTKEKKQILDITEEIEKNLKELKARNGICHLFITHTTCCLTTADLDPGTDLDILEALEKIFPKGNYRHSHNPAHVGEHIMSSIIGSSLTLPVENGKLVLGTWQRVILVELSGPRERKIILSFIKNED</sequence>
<dbReference type="Pfam" id="PF01894">
    <property type="entry name" value="YjbQ"/>
    <property type="match status" value="1"/>
</dbReference>
<name>A0A2M8L673_9BACT</name>
<evidence type="ECO:0000313" key="2">
    <source>
        <dbReference type="EMBL" id="PJE69302.1"/>
    </source>
</evidence>
<dbReference type="PIRSF" id="PIRSF004681">
    <property type="entry name" value="UCP004681"/>
    <property type="match status" value="1"/>
</dbReference>
<comment type="caution">
    <text evidence="2">The sequence shown here is derived from an EMBL/GenBank/DDBJ whole genome shotgun (WGS) entry which is preliminary data.</text>
</comment>
<dbReference type="SUPFAM" id="SSF111038">
    <property type="entry name" value="YjbQ-like"/>
    <property type="match status" value="1"/>
</dbReference>
<dbReference type="PROSITE" id="PS01314">
    <property type="entry name" value="UPF0047"/>
    <property type="match status" value="1"/>
</dbReference>
<comment type="similarity">
    <text evidence="1">Belongs to the UPF0047 family.</text>
</comment>
<evidence type="ECO:0008006" key="4">
    <source>
        <dbReference type="Google" id="ProtNLM"/>
    </source>
</evidence>
<dbReference type="NCBIfam" id="TIGR00149">
    <property type="entry name" value="TIGR00149_YjbQ"/>
    <property type="match status" value="1"/>
</dbReference>
<accession>A0A2M8L673</accession>